<dbReference type="Proteomes" id="UP001152651">
    <property type="component" value="Unassembled WGS sequence"/>
</dbReference>
<gene>
    <name evidence="1" type="ORF">FBBNIHIM_09510</name>
</gene>
<keyword evidence="2" id="KW-1185">Reference proteome</keyword>
<accession>A0ABN8T987</accession>
<organism evidence="1 2">
    <name type="scientific">Pseudocitrobacter vendiensis</name>
    <dbReference type="NCBI Taxonomy" id="2488306"/>
    <lineage>
        <taxon>Bacteria</taxon>
        <taxon>Pseudomonadati</taxon>
        <taxon>Pseudomonadota</taxon>
        <taxon>Gammaproteobacteria</taxon>
        <taxon>Enterobacterales</taxon>
        <taxon>Enterobacteriaceae</taxon>
        <taxon>Pseudocitrobacter</taxon>
    </lineage>
</organism>
<name>A0ABN8T987_9ENTR</name>
<proteinExistence type="predicted"/>
<protein>
    <submittedName>
        <fullName evidence="1">Uncharacterized protein</fullName>
    </submittedName>
</protein>
<comment type="caution">
    <text evidence="1">The sequence shown here is derived from an EMBL/GenBank/DDBJ whole genome shotgun (WGS) entry which is preliminary data.</text>
</comment>
<sequence>MGFLPALNSRLKLCACILPDGAALIQPTKKVPIRRPGK</sequence>
<dbReference type="EMBL" id="CALSBS010000006">
    <property type="protein sequence ID" value="CAH6637050.1"/>
    <property type="molecule type" value="Genomic_DNA"/>
</dbReference>
<reference evidence="1" key="1">
    <citation type="submission" date="2022-05" db="EMBL/GenBank/DDBJ databases">
        <authorList>
            <person name="Blom J."/>
        </authorList>
    </citation>
    <scope>NUCLEOTIDE SEQUENCE</scope>
    <source>
        <strain evidence="1">Type strain: CPO20170097</strain>
    </source>
</reference>
<evidence type="ECO:0000313" key="2">
    <source>
        <dbReference type="Proteomes" id="UP001152651"/>
    </source>
</evidence>
<evidence type="ECO:0000313" key="1">
    <source>
        <dbReference type="EMBL" id="CAH6637050.1"/>
    </source>
</evidence>